<sequence>MKMPWGGVYMSTPSGWISIILGLIILVVLVFAFYQLNKTLNEFKVEIERLKNALEETRKNTEEVKKKLEEI</sequence>
<dbReference type="STRING" id="604354.TSIB_1169"/>
<dbReference type="HOGENOM" id="CLU_2766267_0_0_2"/>
<dbReference type="EMBL" id="CP001463">
    <property type="protein sequence ID" value="ACS90223.1"/>
    <property type="molecule type" value="Genomic_DNA"/>
</dbReference>
<keyword evidence="2" id="KW-0472">Membrane</keyword>
<proteinExistence type="predicted"/>
<accession>C6A3M8</accession>
<dbReference type="KEGG" id="tsi:TSIB_1169"/>
<dbReference type="eggNOG" id="arCOG08354">
    <property type="taxonomic scope" value="Archaea"/>
</dbReference>
<dbReference type="Proteomes" id="UP000009079">
    <property type="component" value="Chromosome"/>
</dbReference>
<keyword evidence="4" id="KW-1185">Reference proteome</keyword>
<reference evidence="3 4" key="1">
    <citation type="journal article" date="2009" name="Appl. Environ. Microbiol.">
        <title>Metabolic versatility and indigenous origin of the archaeon Thermococcus sibiricus, isolated from a siberian oil reservoir, as revealed by genome analysis.</title>
        <authorList>
            <person name="Mardanov A.V."/>
            <person name="Ravin N.V."/>
            <person name="Svetlitchnyi V.A."/>
            <person name="Beletsky A.V."/>
            <person name="Miroshnichenko M.L."/>
            <person name="Bonch-Osmolovskaya E.A."/>
            <person name="Skryabin K.G."/>
        </authorList>
    </citation>
    <scope>NUCLEOTIDE SEQUENCE [LARGE SCALE GENOMIC DNA]</scope>
    <source>
        <strain evidence="4">DSM 12597 / MM 739</strain>
    </source>
</reference>
<evidence type="ECO:0000313" key="3">
    <source>
        <dbReference type="EMBL" id="ACS90223.1"/>
    </source>
</evidence>
<evidence type="ECO:0000256" key="2">
    <source>
        <dbReference type="SAM" id="Phobius"/>
    </source>
</evidence>
<organism evidence="3 4">
    <name type="scientific">Thermococcus sibiricus (strain DSM 12597 / MM 739)</name>
    <dbReference type="NCBI Taxonomy" id="604354"/>
    <lineage>
        <taxon>Archaea</taxon>
        <taxon>Methanobacteriati</taxon>
        <taxon>Methanobacteriota</taxon>
        <taxon>Thermococci</taxon>
        <taxon>Thermococcales</taxon>
        <taxon>Thermococcaceae</taxon>
        <taxon>Thermococcus</taxon>
    </lineage>
</organism>
<feature type="coiled-coil region" evidence="1">
    <location>
        <begin position="33"/>
        <end position="71"/>
    </location>
</feature>
<evidence type="ECO:0000256" key="1">
    <source>
        <dbReference type="SAM" id="Coils"/>
    </source>
</evidence>
<evidence type="ECO:0000313" key="4">
    <source>
        <dbReference type="Proteomes" id="UP000009079"/>
    </source>
</evidence>
<gene>
    <name evidence="3" type="ordered locus">TSIB_1169</name>
</gene>
<keyword evidence="1" id="KW-0175">Coiled coil</keyword>
<name>C6A3M8_THESM</name>
<protein>
    <submittedName>
        <fullName evidence="3">Uncharacterized protein</fullName>
    </submittedName>
</protein>
<feature type="transmembrane region" description="Helical" evidence="2">
    <location>
        <begin position="15"/>
        <end position="34"/>
    </location>
</feature>
<dbReference type="AlphaFoldDB" id="C6A3M8"/>
<keyword evidence="2" id="KW-0812">Transmembrane</keyword>
<keyword evidence="2" id="KW-1133">Transmembrane helix</keyword>